<evidence type="ECO:0000256" key="1">
    <source>
        <dbReference type="SAM" id="MobiDB-lite"/>
    </source>
</evidence>
<organism evidence="5 6">
    <name type="scientific">Bacteroides xylanisolvens</name>
    <dbReference type="NCBI Taxonomy" id="371601"/>
    <lineage>
        <taxon>Bacteria</taxon>
        <taxon>Pseudomonadati</taxon>
        <taxon>Bacteroidota</taxon>
        <taxon>Bacteroidia</taxon>
        <taxon>Bacteroidales</taxon>
        <taxon>Bacteroidaceae</taxon>
        <taxon>Bacteroides</taxon>
    </lineage>
</organism>
<feature type="domain" description="DUF6493" evidence="2">
    <location>
        <begin position="3"/>
        <end position="300"/>
    </location>
</feature>
<accession>A0A1H3XAF1</accession>
<evidence type="ECO:0000313" key="6">
    <source>
        <dbReference type="Proteomes" id="UP000183040"/>
    </source>
</evidence>
<evidence type="ECO:0000259" key="4">
    <source>
        <dbReference type="Pfam" id="PF25149"/>
    </source>
</evidence>
<dbReference type="Proteomes" id="UP000183040">
    <property type="component" value="Unassembled WGS sequence"/>
</dbReference>
<dbReference type="AlphaFoldDB" id="A0A1H3XAF1"/>
<evidence type="ECO:0000313" key="5">
    <source>
        <dbReference type="EMBL" id="SDZ96376.1"/>
    </source>
</evidence>
<evidence type="ECO:0008006" key="7">
    <source>
        <dbReference type="Google" id="ProtNLM"/>
    </source>
</evidence>
<dbReference type="EMBL" id="FNRP01000001">
    <property type="protein sequence ID" value="SDZ96376.1"/>
    <property type="molecule type" value="Genomic_DNA"/>
</dbReference>
<sequence>MIMTLEERLNEIVEKQQGDAIIPFLQGLTQEERKSLVPRLNKLEEYYSKFVQLNENTYGTRGTSAQHRIINLTALVIYSLKEFRKHQWGINTEQLNELIPWYVPSWLDSFFKEGEGKEFGGFYGMDYEVLMDWIEQGILTVTPSPQTIAGYLVNYMNNTDFLQKREITLKEHIWYLFEYDCGQNWMDNRNGGHPYYPYKYLIENGKLDRMRVLRESLLAVNRNMNKNLCGWFAGMFTALTPSIEEQLALQPEILAVLSAPHSRPVNIMLGLLKGLCNHPQFRIEEFLNQTFVLFASDVKAVHQNTLAVLNKLAKERKEFRDAICCVAAQGLMSREESTQSKIVKLILTYGETESATLREALAVYTETMLANTKKELKAYLENNESGHTSAHNEAAPTHSEQPDNNSASFVYEPILPIIREDNRIQEIASPEDLLFLASQVLDGNEIYHFDLLLGALVQWDRQQDTKQISQWTPILQRAYKLLMSGGSSRNGLLDQLMATFLLDYAKLLVKRFPKEAKELSDLHQKMVQKDELQKGKWNYRNLQKLTIRQKTNQKEKFPVHKQLLCRTLDLLESKEKPLPLLSTPTHTPMFIAPAPLVERLKQYQQANTEPDDMDMQTALSRMALDDSSQELPILLQDLKGEYQRLLSFLLGAEDVLPQAPFTHPSWWMTAGLIKSPETIYSEFKDFSYNKGPREFLTGNFTWRTYLRTHSYTDYNKKVVEWTSATLTFDIPESKNSHVVNKDEYNERISYHSYDSHPLVVEMYPLIERFDDIQNDLPRLAWLTPNIPEPLLVWCIRSAIYDPMLNEVREIGITKATIEALHQLRHTWQEASYILEASCMLVADKTSRSYAAEIWIDRVGKGCIDSKRIGKILGSHQHTGWGPLKRLTDLIQQQMMNVSPLHNRELENLIVAMLAGLPEKPIKDLKKLLEIYAELLSINHSKAKDEQVLHLLDIWKGVANLKKAVANIQH</sequence>
<proteinExistence type="predicted"/>
<dbReference type="Pfam" id="PF25149">
    <property type="entry name" value="DUF7825"/>
    <property type="match status" value="1"/>
</dbReference>
<evidence type="ECO:0000259" key="3">
    <source>
        <dbReference type="Pfam" id="PF25148"/>
    </source>
</evidence>
<dbReference type="InterPro" id="IPR056726">
    <property type="entry name" value="DUF7824"/>
</dbReference>
<gene>
    <name evidence="5" type="ORF">SAMN04487924_101181</name>
</gene>
<protein>
    <recommendedName>
        <fullName evidence="7">D-tyrosyl-tRNA(Tyr) deacylase</fullName>
    </recommendedName>
</protein>
<reference evidence="5 6" key="1">
    <citation type="submission" date="2016-10" db="EMBL/GenBank/DDBJ databases">
        <authorList>
            <person name="de Groot N.N."/>
        </authorList>
    </citation>
    <scope>NUCLEOTIDE SEQUENCE [LARGE SCALE GENOMIC DNA]</scope>
    <source>
        <strain evidence="5 6">NLAE-zl-G339</strain>
    </source>
</reference>
<dbReference type="InterPro" id="IPR045472">
    <property type="entry name" value="DUF6493"/>
</dbReference>
<feature type="domain" description="DUF7825" evidence="4">
    <location>
        <begin position="703"/>
        <end position="968"/>
    </location>
</feature>
<name>A0A1H3XAF1_9BACE</name>
<dbReference type="Pfam" id="PF20103">
    <property type="entry name" value="DUF6493"/>
    <property type="match status" value="1"/>
</dbReference>
<dbReference type="Pfam" id="PF25148">
    <property type="entry name" value="DUF7824"/>
    <property type="match status" value="1"/>
</dbReference>
<evidence type="ECO:0000259" key="2">
    <source>
        <dbReference type="Pfam" id="PF20103"/>
    </source>
</evidence>
<feature type="region of interest" description="Disordered" evidence="1">
    <location>
        <begin position="386"/>
        <end position="406"/>
    </location>
</feature>
<feature type="domain" description="DUF7824" evidence="3">
    <location>
        <begin position="419"/>
        <end position="692"/>
    </location>
</feature>
<dbReference type="InterPro" id="IPR056727">
    <property type="entry name" value="DUF7825"/>
</dbReference>